<evidence type="ECO:0000256" key="2">
    <source>
        <dbReference type="ARBA" id="ARBA00022898"/>
    </source>
</evidence>
<dbReference type="InterPro" id="IPR015422">
    <property type="entry name" value="PyrdxlP-dep_Trfase_small"/>
</dbReference>
<dbReference type="Pfam" id="PF00155">
    <property type="entry name" value="Aminotran_1_2"/>
    <property type="match status" value="1"/>
</dbReference>
<dbReference type="SUPFAM" id="SSF53383">
    <property type="entry name" value="PLP-dependent transferases"/>
    <property type="match status" value="1"/>
</dbReference>
<dbReference type="RefSeq" id="WP_010657559.1">
    <property type="nucleotide sequence ID" value="NZ_CP044970.1"/>
</dbReference>
<dbReference type="InterPro" id="IPR015424">
    <property type="entry name" value="PyrdxlP-dep_Trfase"/>
</dbReference>
<evidence type="ECO:0000313" key="9">
    <source>
        <dbReference type="Proteomes" id="UP000441102"/>
    </source>
</evidence>
<dbReference type="GO" id="GO:0008483">
    <property type="term" value="F:transaminase activity"/>
    <property type="evidence" value="ECO:0007669"/>
    <property type="project" value="UniProtKB-KW"/>
</dbReference>
<dbReference type="GO" id="GO:0003700">
    <property type="term" value="F:DNA-binding transcription factor activity"/>
    <property type="evidence" value="ECO:0007669"/>
    <property type="project" value="InterPro"/>
</dbReference>
<organism evidence="8 10">
    <name type="scientific">Brucella anthropi</name>
    <name type="common">Ochrobactrum anthropi</name>
    <dbReference type="NCBI Taxonomy" id="529"/>
    <lineage>
        <taxon>Bacteria</taxon>
        <taxon>Pseudomonadati</taxon>
        <taxon>Pseudomonadota</taxon>
        <taxon>Alphaproteobacteria</taxon>
        <taxon>Hyphomicrobiales</taxon>
        <taxon>Brucellaceae</taxon>
        <taxon>Brucella/Ochrobactrum group</taxon>
        <taxon>Brucella</taxon>
    </lineage>
</organism>
<gene>
    <name evidence="7" type="ORF">F9L06_05745</name>
    <name evidence="8" type="ORF">IH622_19065</name>
</gene>
<dbReference type="Gene3D" id="3.90.1150.10">
    <property type="entry name" value="Aspartate Aminotransferase, domain 1"/>
    <property type="match status" value="1"/>
</dbReference>
<dbReference type="InterPro" id="IPR036388">
    <property type="entry name" value="WH-like_DNA-bd_sf"/>
</dbReference>
<dbReference type="InterPro" id="IPR015421">
    <property type="entry name" value="PyrdxlP-dep_Trfase_major"/>
</dbReference>
<reference evidence="8" key="3">
    <citation type="submission" date="2020-10" db="EMBL/GenBank/DDBJ databases">
        <title>Enrichment of novel Verrucomicrobia, Bacteroidetes and Krumholzibacteria in an oxygen-limited, methane- and iron-fed bioreactor inoculated with Bothnian Sea sediments.</title>
        <authorList>
            <person name="Martins P.D."/>
            <person name="de Jong A."/>
            <person name="Lenstra W.K."/>
            <person name="van Helmond N.A.G.M."/>
            <person name="Slomp C.P."/>
            <person name="Jetten M.S.M."/>
            <person name="Welte C.U."/>
            <person name="Rasigraf O."/>
        </authorList>
    </citation>
    <scope>NUCLEOTIDE SEQUENCE</scope>
    <source>
        <strain evidence="8">MAG47</strain>
    </source>
</reference>
<keyword evidence="4" id="KW-0238">DNA-binding</keyword>
<evidence type="ECO:0000256" key="3">
    <source>
        <dbReference type="ARBA" id="ARBA00023015"/>
    </source>
</evidence>
<evidence type="ECO:0000259" key="6">
    <source>
        <dbReference type="PROSITE" id="PS50949"/>
    </source>
</evidence>
<dbReference type="InterPro" id="IPR000524">
    <property type="entry name" value="Tscrpt_reg_HTH_GntR"/>
</dbReference>
<dbReference type="GO" id="GO:0003677">
    <property type="term" value="F:DNA binding"/>
    <property type="evidence" value="ECO:0007669"/>
    <property type="project" value="UniProtKB-KW"/>
</dbReference>
<dbReference type="GeneID" id="61318604"/>
<evidence type="ECO:0000313" key="10">
    <source>
        <dbReference type="Proteomes" id="UP000642265"/>
    </source>
</evidence>
<name>A0A011UCK2_BRUAN</name>
<evidence type="ECO:0000256" key="1">
    <source>
        <dbReference type="ARBA" id="ARBA00005384"/>
    </source>
</evidence>
<evidence type="ECO:0000256" key="4">
    <source>
        <dbReference type="ARBA" id="ARBA00023125"/>
    </source>
</evidence>
<dbReference type="Pfam" id="PF00392">
    <property type="entry name" value="GntR"/>
    <property type="match status" value="1"/>
</dbReference>
<comment type="caution">
    <text evidence="8">The sequence shown here is derived from an EMBL/GenBank/DDBJ whole genome shotgun (WGS) entry which is preliminary data.</text>
</comment>
<proteinExistence type="inferred from homology"/>
<reference evidence="7 9" key="1">
    <citation type="submission" date="2019-09" db="EMBL/GenBank/DDBJ databases">
        <title>Taxonomic organization of the family Brucellaceae based on a phylogenomic approach.</title>
        <authorList>
            <person name="Leclercq S."/>
            <person name="Cloeckaert A."/>
            <person name="Zygmunt M.S."/>
        </authorList>
    </citation>
    <scope>NUCLEOTIDE SEQUENCE [LARGE SCALE GENOMIC DNA]</scope>
    <source>
        <strain evidence="7 9">CCUG 34461</strain>
    </source>
</reference>
<dbReference type="PROSITE" id="PS50949">
    <property type="entry name" value="HTH_GNTR"/>
    <property type="match status" value="1"/>
</dbReference>
<accession>A0A011UCK2</accession>
<evidence type="ECO:0000313" key="7">
    <source>
        <dbReference type="EMBL" id="KAB2801190.1"/>
    </source>
</evidence>
<keyword evidence="2" id="KW-0663">Pyridoxal phosphate</keyword>
<keyword evidence="8" id="KW-0032">Aminotransferase</keyword>
<dbReference type="InterPro" id="IPR051446">
    <property type="entry name" value="HTH_trans_reg/aminotransferase"/>
</dbReference>
<dbReference type="Proteomes" id="UP000441102">
    <property type="component" value="Unassembled WGS sequence"/>
</dbReference>
<dbReference type="InterPro" id="IPR004839">
    <property type="entry name" value="Aminotransferase_I/II_large"/>
</dbReference>
<dbReference type="EMBL" id="WBWX01000002">
    <property type="protein sequence ID" value="KAB2801190.1"/>
    <property type="molecule type" value="Genomic_DNA"/>
</dbReference>
<dbReference type="SUPFAM" id="SSF46785">
    <property type="entry name" value="Winged helix' DNA-binding domain"/>
    <property type="match status" value="1"/>
</dbReference>
<dbReference type="Proteomes" id="UP000642265">
    <property type="component" value="Unassembled WGS sequence"/>
</dbReference>
<dbReference type="EMBL" id="JACZKO010000048">
    <property type="protein sequence ID" value="MBE0562897.1"/>
    <property type="molecule type" value="Genomic_DNA"/>
</dbReference>
<dbReference type="GO" id="GO:0030170">
    <property type="term" value="F:pyridoxal phosphate binding"/>
    <property type="evidence" value="ECO:0007669"/>
    <property type="project" value="InterPro"/>
</dbReference>
<dbReference type="SMART" id="SM00345">
    <property type="entry name" value="HTH_GNTR"/>
    <property type="match status" value="1"/>
</dbReference>
<dbReference type="PANTHER" id="PTHR46577">
    <property type="entry name" value="HTH-TYPE TRANSCRIPTIONAL REGULATORY PROTEIN GABR"/>
    <property type="match status" value="1"/>
</dbReference>
<keyword evidence="3" id="KW-0805">Transcription regulation</keyword>
<feature type="domain" description="HTH gntR-type" evidence="6">
    <location>
        <begin position="34"/>
        <end position="102"/>
    </location>
</feature>
<evidence type="ECO:0000313" key="8">
    <source>
        <dbReference type="EMBL" id="MBE0562897.1"/>
    </source>
</evidence>
<dbReference type="Gene3D" id="3.40.640.10">
    <property type="entry name" value="Type I PLP-dependent aspartate aminotransferase-like (Major domain)"/>
    <property type="match status" value="1"/>
</dbReference>
<sequence length="497" mass="54087">MISTGLLRSLEAVEAAYASGEIERGDENATADRTPLVEKVMGIIRGRITAMSLAPGARLPSIRRLAEAMNVSKSTVVEAYDRLVAEGIIQSRRGAGFYVSERARQPFSLATNTPHKERQIDPFWVMRQSLEADDTALKPGCGWLPDTWLPQEAIRRAMRAVARDEGSDIATYGEPLGFRPLRQHLAHRLGEQGIDVSSGEILLADSGTQAIDLICRYLLQPGDTVLVDDPCYFNFQAVLLTHRVKLVGVPYTHTGPDLEAFARAASEHAPKLYISNAGLHNPTGGSMTPATAHRLLKLAEAHGVTLVEDNIFGDFHPSPTPLLAELDGFDRVLHVGSFSKTLSAAARVGYIAGRRDWIDGLTDLKLATSFGGNVLSQQIVHALLTDGAYRRHVDSLRAKLADAMTLIASRLKAEGLTLWTEPQGGMFLWAELPAGLDSGQIARHALDKGVVLAPGNVFSPSHTASRFLRFNVAQSLEPYVFAVLRDAMRDARTKTDS</sequence>
<dbReference type="PRINTS" id="PR00035">
    <property type="entry name" value="HTHGNTR"/>
</dbReference>
<dbReference type="CDD" id="cd07377">
    <property type="entry name" value="WHTH_GntR"/>
    <property type="match status" value="1"/>
</dbReference>
<dbReference type="Gene3D" id="1.10.10.10">
    <property type="entry name" value="Winged helix-like DNA-binding domain superfamily/Winged helix DNA-binding domain"/>
    <property type="match status" value="1"/>
</dbReference>
<keyword evidence="8" id="KW-0808">Transferase</keyword>
<dbReference type="CDD" id="cd00609">
    <property type="entry name" value="AAT_like"/>
    <property type="match status" value="1"/>
</dbReference>
<keyword evidence="5" id="KW-0804">Transcription</keyword>
<dbReference type="PANTHER" id="PTHR46577:SF2">
    <property type="entry name" value="TRANSCRIPTIONAL REGULATORY PROTEIN"/>
    <property type="match status" value="1"/>
</dbReference>
<evidence type="ECO:0000256" key="5">
    <source>
        <dbReference type="ARBA" id="ARBA00023163"/>
    </source>
</evidence>
<dbReference type="AlphaFoldDB" id="A0A011UCK2"/>
<comment type="similarity">
    <text evidence="1">In the C-terminal section; belongs to the class-I pyridoxal-phosphate-dependent aminotransferase family.</text>
</comment>
<protein>
    <submittedName>
        <fullName evidence="8">PLP-dependent aminotransferase family protein</fullName>
    </submittedName>
</protein>
<reference evidence="8" key="2">
    <citation type="submission" date="2020-09" db="EMBL/GenBank/DDBJ databases">
        <authorList>
            <person name="Dalcin Martins P."/>
        </authorList>
    </citation>
    <scope>NUCLEOTIDE SEQUENCE</scope>
    <source>
        <strain evidence="8">MAG47</strain>
    </source>
</reference>
<dbReference type="InterPro" id="IPR036390">
    <property type="entry name" value="WH_DNA-bd_sf"/>
</dbReference>